<name>A0A2N9HXP9_FAGSY</name>
<gene>
    <name evidence="5" type="ORF">FSB_LOCUS44366</name>
</gene>
<dbReference type="Gene3D" id="1.10.10.10">
    <property type="entry name" value="Winged helix-like DNA-binding domain superfamily/Winged helix DNA-binding domain"/>
    <property type="match status" value="1"/>
</dbReference>
<sequence length="581" mass="66703">MVHFPAESEQPSREVAKKFKALVSKVVGRCGGLPFSILRVGYLMSGKEVTVEELSRVLEHITHNQTPWFETLDINEKDLPLHLTQCLSYFGLFPRDFEIPARRLLALWVAEGLAQPIGGEEEESLESVAKKYLSELIDRNLVQVVERKLNGDVKTCGFPSALRELWLRRHNRTTPTSFLSSSLDNRLAYYFDENDASGSRNHGSSIHSPHILRSCRNPRSFLFFDTREGNKPGQDIGNFLHRGIASGHPLQLQVLDLERVFRPQLPKNIGKLIQLTYLGLRWTYLEDIPESIGNLLNLLTLDVEHTYIRTLPGSIWKLQKLRHLYMNEIYRSKIVHQPRWNFLRSLQTLRGAFVDKDSPLKDGLGNLSNLRKLALAIQLDLSQQNALAENIVKLTHLESLKLKSIDEMGRPQELKVKSLSTLKNISSLYLFGKLQHPFIIIDINGLPQNLTDLTLSASKLSDDPIPKLEKLQKLKSLCLYCDSYTGKKMVWSKEGFPQLLVLKFWMLQELEDWDVKEQAMPNLKQLEIRSCKRLKVPNGLKHLKSLRELKLKDMPVEFTTTIKETKEQIWRDIAHSLAIIN</sequence>
<evidence type="ECO:0000256" key="1">
    <source>
        <dbReference type="ARBA" id="ARBA00022737"/>
    </source>
</evidence>
<feature type="domain" description="Disease resistance R13L4/SHOC-2-like LRR" evidence="4">
    <location>
        <begin position="252"/>
        <end position="553"/>
    </location>
</feature>
<dbReference type="InterPro" id="IPR032675">
    <property type="entry name" value="LRR_dom_sf"/>
</dbReference>
<dbReference type="PANTHER" id="PTHR23155:SF955">
    <property type="entry name" value="AAA+ ATPASE DOMAIN-CONTAINING PROTEIN"/>
    <property type="match status" value="1"/>
</dbReference>
<evidence type="ECO:0000259" key="4">
    <source>
        <dbReference type="Pfam" id="PF23598"/>
    </source>
</evidence>
<dbReference type="Pfam" id="PF23559">
    <property type="entry name" value="WHD_DRP"/>
    <property type="match status" value="1"/>
</dbReference>
<accession>A0A2N9HXP9</accession>
<keyword evidence="1" id="KW-0677">Repeat</keyword>
<dbReference type="Pfam" id="PF23598">
    <property type="entry name" value="LRR_14"/>
    <property type="match status" value="1"/>
</dbReference>
<organism evidence="5">
    <name type="scientific">Fagus sylvatica</name>
    <name type="common">Beechnut</name>
    <dbReference type="NCBI Taxonomy" id="28930"/>
    <lineage>
        <taxon>Eukaryota</taxon>
        <taxon>Viridiplantae</taxon>
        <taxon>Streptophyta</taxon>
        <taxon>Embryophyta</taxon>
        <taxon>Tracheophyta</taxon>
        <taxon>Spermatophyta</taxon>
        <taxon>Magnoliopsida</taxon>
        <taxon>eudicotyledons</taxon>
        <taxon>Gunneridae</taxon>
        <taxon>Pentapetalae</taxon>
        <taxon>rosids</taxon>
        <taxon>fabids</taxon>
        <taxon>Fagales</taxon>
        <taxon>Fagaceae</taxon>
        <taxon>Fagus</taxon>
    </lineage>
</organism>
<dbReference type="SUPFAM" id="SSF52058">
    <property type="entry name" value="L domain-like"/>
    <property type="match status" value="1"/>
</dbReference>
<evidence type="ECO:0000259" key="3">
    <source>
        <dbReference type="Pfam" id="PF23559"/>
    </source>
</evidence>
<evidence type="ECO:0000313" key="5">
    <source>
        <dbReference type="EMBL" id="SPD16484.1"/>
    </source>
</evidence>
<dbReference type="Gene3D" id="3.80.10.10">
    <property type="entry name" value="Ribonuclease Inhibitor"/>
    <property type="match status" value="2"/>
</dbReference>
<dbReference type="EMBL" id="OIVN01004288">
    <property type="protein sequence ID" value="SPD16484.1"/>
    <property type="molecule type" value="Genomic_DNA"/>
</dbReference>
<evidence type="ECO:0000256" key="2">
    <source>
        <dbReference type="ARBA" id="ARBA00022821"/>
    </source>
</evidence>
<dbReference type="PANTHER" id="PTHR23155">
    <property type="entry name" value="DISEASE RESISTANCE PROTEIN RP"/>
    <property type="match status" value="1"/>
</dbReference>
<protein>
    <recommendedName>
        <fullName evidence="6">NB-ARC domain-containing protein</fullName>
    </recommendedName>
</protein>
<keyword evidence="2" id="KW-0611">Plant defense</keyword>
<dbReference type="AlphaFoldDB" id="A0A2N9HXP9"/>
<reference evidence="5" key="1">
    <citation type="submission" date="2018-02" db="EMBL/GenBank/DDBJ databases">
        <authorList>
            <person name="Cohen D.B."/>
            <person name="Kent A.D."/>
        </authorList>
    </citation>
    <scope>NUCLEOTIDE SEQUENCE</scope>
</reference>
<feature type="domain" description="Disease resistance protein winged helix" evidence="3">
    <location>
        <begin position="92"/>
        <end position="161"/>
    </location>
</feature>
<dbReference type="InterPro" id="IPR036388">
    <property type="entry name" value="WH-like_DNA-bd_sf"/>
</dbReference>
<proteinExistence type="predicted"/>
<dbReference type="InterPro" id="IPR044974">
    <property type="entry name" value="Disease_R_plants"/>
</dbReference>
<evidence type="ECO:0008006" key="6">
    <source>
        <dbReference type="Google" id="ProtNLM"/>
    </source>
</evidence>
<dbReference type="InterPro" id="IPR058922">
    <property type="entry name" value="WHD_DRP"/>
</dbReference>
<dbReference type="GO" id="GO:0098542">
    <property type="term" value="P:defense response to other organism"/>
    <property type="evidence" value="ECO:0007669"/>
    <property type="project" value="TreeGrafter"/>
</dbReference>
<dbReference type="InterPro" id="IPR055414">
    <property type="entry name" value="LRR_R13L4/SHOC2-like"/>
</dbReference>